<evidence type="ECO:0000259" key="8">
    <source>
        <dbReference type="Pfam" id="PF02492"/>
    </source>
</evidence>
<dbReference type="InterPro" id="IPR003495">
    <property type="entry name" value="CobW/HypB/UreG_nucleotide-bd"/>
</dbReference>
<dbReference type="NCBIfam" id="TIGR00073">
    <property type="entry name" value="hypB"/>
    <property type="match status" value="1"/>
</dbReference>
<evidence type="ECO:0000313" key="10">
    <source>
        <dbReference type="Proteomes" id="UP000461880"/>
    </source>
</evidence>
<protein>
    <submittedName>
        <fullName evidence="9">Hydrogenase nickel incorporation protein HypB</fullName>
    </submittedName>
</protein>
<accession>A0A7X2NR56</accession>
<dbReference type="PANTHER" id="PTHR30134:SF2">
    <property type="entry name" value="HYDROGENASE MATURATION FACTOR HYPB"/>
    <property type="match status" value="1"/>
</dbReference>
<dbReference type="GO" id="GO:0005525">
    <property type="term" value="F:GTP binding"/>
    <property type="evidence" value="ECO:0007669"/>
    <property type="project" value="UniProtKB-KW"/>
</dbReference>
<evidence type="ECO:0000256" key="2">
    <source>
        <dbReference type="ARBA" id="ARBA00022596"/>
    </source>
</evidence>
<evidence type="ECO:0000256" key="5">
    <source>
        <dbReference type="ARBA" id="ARBA00022801"/>
    </source>
</evidence>
<gene>
    <name evidence="9" type="primary">hypB</name>
    <name evidence="9" type="ORF">FYJ51_03150</name>
</gene>
<name>A0A7X2NR56_9FIRM</name>
<feature type="domain" description="CobW/HypB/UreG nucleotide-binding" evidence="8">
    <location>
        <begin position="33"/>
        <end position="192"/>
    </location>
</feature>
<dbReference type="Proteomes" id="UP000461880">
    <property type="component" value="Unassembled WGS sequence"/>
</dbReference>
<evidence type="ECO:0000256" key="4">
    <source>
        <dbReference type="ARBA" id="ARBA00022741"/>
    </source>
</evidence>
<keyword evidence="6" id="KW-0862">Zinc</keyword>
<keyword evidence="3" id="KW-0479">Metal-binding</keyword>
<dbReference type="SUPFAM" id="SSF52540">
    <property type="entry name" value="P-loop containing nucleoside triphosphate hydrolases"/>
    <property type="match status" value="1"/>
</dbReference>
<dbReference type="EMBL" id="VUMN01000004">
    <property type="protein sequence ID" value="MSS57898.1"/>
    <property type="molecule type" value="Genomic_DNA"/>
</dbReference>
<dbReference type="PIRSF" id="PIRSF005624">
    <property type="entry name" value="Ni-bind_GTPase"/>
    <property type="match status" value="1"/>
</dbReference>
<dbReference type="AlphaFoldDB" id="A0A7X2NR56"/>
<proteinExistence type="inferred from homology"/>
<keyword evidence="2" id="KW-0533">Nickel</keyword>
<dbReference type="GO" id="GO:0003924">
    <property type="term" value="F:GTPase activity"/>
    <property type="evidence" value="ECO:0007669"/>
    <property type="project" value="InterPro"/>
</dbReference>
<evidence type="ECO:0000256" key="7">
    <source>
        <dbReference type="ARBA" id="ARBA00023134"/>
    </source>
</evidence>
<evidence type="ECO:0000256" key="1">
    <source>
        <dbReference type="ARBA" id="ARBA00006211"/>
    </source>
</evidence>
<dbReference type="Gene3D" id="3.40.50.300">
    <property type="entry name" value="P-loop containing nucleotide triphosphate hydrolases"/>
    <property type="match status" value="1"/>
</dbReference>
<dbReference type="CDD" id="cd05390">
    <property type="entry name" value="HypB"/>
    <property type="match status" value="1"/>
</dbReference>
<evidence type="ECO:0000256" key="6">
    <source>
        <dbReference type="ARBA" id="ARBA00022833"/>
    </source>
</evidence>
<comment type="caution">
    <text evidence="9">The sequence shown here is derived from an EMBL/GenBank/DDBJ whole genome shotgun (WGS) entry which is preliminary data.</text>
</comment>
<dbReference type="GO" id="GO:0008270">
    <property type="term" value="F:zinc ion binding"/>
    <property type="evidence" value="ECO:0007669"/>
    <property type="project" value="TreeGrafter"/>
</dbReference>
<reference evidence="9 10" key="1">
    <citation type="submission" date="2019-08" db="EMBL/GenBank/DDBJ databases">
        <title>In-depth cultivation of the pig gut microbiome towards novel bacterial diversity and tailored functional studies.</title>
        <authorList>
            <person name="Wylensek D."/>
            <person name="Hitch T.C.A."/>
            <person name="Clavel T."/>
        </authorList>
    </citation>
    <scope>NUCLEOTIDE SEQUENCE [LARGE SCALE GENOMIC DNA]</scope>
    <source>
        <strain evidence="9 10">Oil+RF-744-GAM-WT-6</strain>
    </source>
</reference>
<dbReference type="GO" id="GO:0016151">
    <property type="term" value="F:nickel cation binding"/>
    <property type="evidence" value="ECO:0007669"/>
    <property type="project" value="InterPro"/>
</dbReference>
<dbReference type="InterPro" id="IPR027417">
    <property type="entry name" value="P-loop_NTPase"/>
</dbReference>
<evidence type="ECO:0000256" key="3">
    <source>
        <dbReference type="ARBA" id="ARBA00022723"/>
    </source>
</evidence>
<keyword evidence="7" id="KW-0342">GTP-binding</keyword>
<dbReference type="Pfam" id="PF02492">
    <property type="entry name" value="cobW"/>
    <property type="match status" value="1"/>
</dbReference>
<keyword evidence="10" id="KW-1185">Reference proteome</keyword>
<organism evidence="9 10">
    <name type="scientific">Stecheria intestinalis</name>
    <dbReference type="NCBI Taxonomy" id="2606630"/>
    <lineage>
        <taxon>Bacteria</taxon>
        <taxon>Bacillati</taxon>
        <taxon>Bacillota</taxon>
        <taxon>Erysipelotrichia</taxon>
        <taxon>Erysipelotrichales</taxon>
        <taxon>Erysipelotrichaceae</taxon>
        <taxon>Stecheria</taxon>
    </lineage>
</organism>
<dbReference type="InterPro" id="IPR004392">
    <property type="entry name" value="Hyd_mat_HypB"/>
</dbReference>
<keyword evidence="5" id="KW-0378">Hydrolase</keyword>
<evidence type="ECO:0000313" key="9">
    <source>
        <dbReference type="EMBL" id="MSS57898.1"/>
    </source>
</evidence>
<dbReference type="GO" id="GO:0051604">
    <property type="term" value="P:protein maturation"/>
    <property type="evidence" value="ECO:0007669"/>
    <property type="project" value="InterPro"/>
</dbReference>
<comment type="similarity">
    <text evidence="1">Belongs to the SIMIBI class G3E GTPase family. HypB/HupM subfamily.</text>
</comment>
<dbReference type="RefSeq" id="WP_154503092.1">
    <property type="nucleotide sequence ID" value="NZ_VUMN01000004.1"/>
</dbReference>
<keyword evidence="4" id="KW-0547">Nucleotide-binding</keyword>
<dbReference type="PANTHER" id="PTHR30134">
    <property type="entry name" value="HYDROGENASE PROTEIN ASSEMBLY PROTEIN, NICKEL CHAPERONE"/>
    <property type="match status" value="1"/>
</dbReference>
<sequence length="224" mass="24834">MKIIELKESVTASNDRDADALREELNGKGVLLINLMSSPGSGKTTLLKRTVADMKDQRIAVLEADIDSAVDAERMEAAGAKSIQVHTDGMCHMDAGMTKRGLDEMGLEDVDLAFLENVGNLICPAEFDTGAQKNVMILSVPEGDDKPLKYPLMFQKSDVLVVTKIDTMGFFTFSLEKCAERVKHLNPEIQIFPVSAKTGEGMKDWENWLREAEKEIRQEKENGK</sequence>